<keyword evidence="2" id="KW-1185">Reference proteome</keyword>
<sequence>MIIFSVGQAHKLSIKLVFVNSYPVHQVIYPFLVVLLR</sequence>
<protein>
    <submittedName>
        <fullName evidence="1">Uncharacterized protein</fullName>
    </submittedName>
</protein>
<dbReference type="InParanoid" id="K3ZFQ2"/>
<name>K3ZFQ2_SETIT</name>
<organism evidence="1 2">
    <name type="scientific">Setaria italica</name>
    <name type="common">Foxtail millet</name>
    <name type="synonym">Panicum italicum</name>
    <dbReference type="NCBI Taxonomy" id="4555"/>
    <lineage>
        <taxon>Eukaryota</taxon>
        <taxon>Viridiplantae</taxon>
        <taxon>Streptophyta</taxon>
        <taxon>Embryophyta</taxon>
        <taxon>Tracheophyta</taxon>
        <taxon>Spermatophyta</taxon>
        <taxon>Magnoliopsida</taxon>
        <taxon>Liliopsida</taxon>
        <taxon>Poales</taxon>
        <taxon>Poaceae</taxon>
        <taxon>PACMAD clade</taxon>
        <taxon>Panicoideae</taxon>
        <taxon>Panicodae</taxon>
        <taxon>Paniceae</taxon>
        <taxon>Cenchrinae</taxon>
        <taxon>Setaria</taxon>
    </lineage>
</organism>
<evidence type="ECO:0000313" key="2">
    <source>
        <dbReference type="Proteomes" id="UP000004995"/>
    </source>
</evidence>
<dbReference type="HOGENOM" id="CLU_3351944_0_0_1"/>
<proteinExistence type="predicted"/>
<dbReference type="EnsemblPlants" id="KQL13286">
    <property type="protein sequence ID" value="KQL13286"/>
    <property type="gene ID" value="SETIT_025404mg"/>
</dbReference>
<reference evidence="2" key="1">
    <citation type="journal article" date="2012" name="Nat. Biotechnol.">
        <title>Reference genome sequence of the model plant Setaria.</title>
        <authorList>
            <person name="Bennetzen J.L."/>
            <person name="Schmutz J."/>
            <person name="Wang H."/>
            <person name="Percifield R."/>
            <person name="Hawkins J."/>
            <person name="Pontaroli A.C."/>
            <person name="Estep M."/>
            <person name="Feng L."/>
            <person name="Vaughn J.N."/>
            <person name="Grimwood J."/>
            <person name="Jenkins J."/>
            <person name="Barry K."/>
            <person name="Lindquist E."/>
            <person name="Hellsten U."/>
            <person name="Deshpande S."/>
            <person name="Wang X."/>
            <person name="Wu X."/>
            <person name="Mitros T."/>
            <person name="Triplett J."/>
            <person name="Yang X."/>
            <person name="Ye C.Y."/>
            <person name="Mauro-Herrera M."/>
            <person name="Wang L."/>
            <person name="Li P."/>
            <person name="Sharma M."/>
            <person name="Sharma R."/>
            <person name="Ronald P.C."/>
            <person name="Panaud O."/>
            <person name="Kellogg E.A."/>
            <person name="Brutnell T.P."/>
            <person name="Doust A.N."/>
            <person name="Tuskan G.A."/>
            <person name="Rokhsar D."/>
            <person name="Devos K.M."/>
        </authorList>
    </citation>
    <scope>NUCLEOTIDE SEQUENCE [LARGE SCALE GENOMIC DNA]</scope>
    <source>
        <strain evidence="2">cv. Yugu1</strain>
    </source>
</reference>
<dbReference type="AlphaFoldDB" id="K3ZFQ2"/>
<dbReference type="EMBL" id="AGNK02001444">
    <property type="status" value="NOT_ANNOTATED_CDS"/>
    <property type="molecule type" value="Genomic_DNA"/>
</dbReference>
<reference evidence="1" key="2">
    <citation type="submission" date="2018-08" db="UniProtKB">
        <authorList>
            <consortium name="EnsemblPlants"/>
        </authorList>
    </citation>
    <scope>IDENTIFICATION</scope>
    <source>
        <strain evidence="1">Yugu1</strain>
    </source>
</reference>
<evidence type="ECO:0000313" key="1">
    <source>
        <dbReference type="EnsemblPlants" id="KQL13286"/>
    </source>
</evidence>
<accession>K3ZFQ2</accession>
<dbReference type="Gramene" id="KQL13286">
    <property type="protein sequence ID" value="KQL13286"/>
    <property type="gene ID" value="SETIT_025404mg"/>
</dbReference>
<dbReference type="Proteomes" id="UP000004995">
    <property type="component" value="Unassembled WGS sequence"/>
</dbReference>